<name>A0A0F9RVT3_9ZZZZ</name>
<comment type="caution">
    <text evidence="1">The sequence shown here is derived from an EMBL/GenBank/DDBJ whole genome shotgun (WGS) entry which is preliminary data.</text>
</comment>
<dbReference type="EMBL" id="LAZR01000745">
    <property type="protein sequence ID" value="KKN58944.1"/>
    <property type="molecule type" value="Genomic_DNA"/>
</dbReference>
<organism evidence="1">
    <name type="scientific">marine sediment metagenome</name>
    <dbReference type="NCBI Taxonomy" id="412755"/>
    <lineage>
        <taxon>unclassified sequences</taxon>
        <taxon>metagenomes</taxon>
        <taxon>ecological metagenomes</taxon>
    </lineage>
</organism>
<evidence type="ECO:0000313" key="1">
    <source>
        <dbReference type="EMBL" id="KKN58944.1"/>
    </source>
</evidence>
<accession>A0A0F9RVT3</accession>
<gene>
    <name evidence="1" type="ORF">LCGC14_0547470</name>
</gene>
<dbReference type="AlphaFoldDB" id="A0A0F9RVT3"/>
<reference evidence="1" key="1">
    <citation type="journal article" date="2015" name="Nature">
        <title>Complex archaea that bridge the gap between prokaryotes and eukaryotes.</title>
        <authorList>
            <person name="Spang A."/>
            <person name="Saw J.H."/>
            <person name="Jorgensen S.L."/>
            <person name="Zaremba-Niedzwiedzka K."/>
            <person name="Martijn J."/>
            <person name="Lind A.E."/>
            <person name="van Eijk R."/>
            <person name="Schleper C."/>
            <person name="Guy L."/>
            <person name="Ettema T.J."/>
        </authorList>
    </citation>
    <scope>NUCLEOTIDE SEQUENCE</scope>
</reference>
<proteinExistence type="predicted"/>
<sequence>MLELKFKVSCNTCKKSIEVLIDWSEVTLDLNSKRINLPIEWPLRNVGWAVETYYDYHGGSEDNYFCKEHKKDAND</sequence>
<protein>
    <submittedName>
        <fullName evidence="1">Uncharacterized protein</fullName>
    </submittedName>
</protein>